<feature type="transmembrane region" description="Helical" evidence="1">
    <location>
        <begin position="308"/>
        <end position="328"/>
    </location>
</feature>
<dbReference type="GO" id="GO:0016779">
    <property type="term" value="F:nucleotidyltransferase activity"/>
    <property type="evidence" value="ECO:0007669"/>
    <property type="project" value="UniProtKB-KW"/>
</dbReference>
<dbReference type="Pfam" id="PF01148">
    <property type="entry name" value="CTP_transf_1"/>
    <property type="match status" value="1"/>
</dbReference>
<keyword evidence="3" id="KW-1185">Reference proteome</keyword>
<dbReference type="GeneID" id="41329033"/>
<sequence length="355" mass="41232">MIIWAWIDALFFWIMGIILLLHTIKWWNNPVKGNVRNSEIVESIIFFIIGYYILTMVSESSEISNILYLVHIISFSALIIFFWGFNVLPNYIKSKKNPEYRNENTYEKFLEKIDDKYNSVELGTKKDRFKDFSRKLLHFMQFIGIISFHFISESIVKNNSDWNVSFIEFRNFIYFLVAGFFWIMMMVGDMTRITHWEYLPRWGWRWFEKSLEPEKERWTVNGATTILLANMIWIHPVFPIQVLIITAWVSCIGDAVASIVGKYFGNHKMTIGNFPQKSFEGLIAGVLTTVIGTIGLLKLFPVLGLSNFILILIALVCGIIFALVDMFSKLICDNLLNGIFTGAVTWILILIFTTG</sequence>
<feature type="transmembrane region" description="Helical" evidence="1">
    <location>
        <begin position="240"/>
        <end position="260"/>
    </location>
</feature>
<keyword evidence="1" id="KW-0472">Membrane</keyword>
<dbReference type="AlphaFoldDB" id="A0A5B9D873"/>
<dbReference type="EC" id="2.7.7.41" evidence="2"/>
<name>A0A5B9D873_9ARCH</name>
<dbReference type="PANTHER" id="PTHR31303:SF1">
    <property type="entry name" value="CTP-DEPENDENT DIACYLGLYCEROL KINASE 1"/>
    <property type="match status" value="1"/>
</dbReference>
<keyword evidence="1" id="KW-0812">Transmembrane</keyword>
<organism evidence="2 3">
    <name type="scientific">Promethearchaeum syntrophicum</name>
    <dbReference type="NCBI Taxonomy" id="2594042"/>
    <lineage>
        <taxon>Archaea</taxon>
        <taxon>Promethearchaeati</taxon>
        <taxon>Promethearchaeota</taxon>
        <taxon>Promethearchaeia</taxon>
        <taxon>Promethearchaeales</taxon>
        <taxon>Promethearchaeaceae</taxon>
        <taxon>Promethearchaeum</taxon>
    </lineage>
</organism>
<reference evidence="2 3" key="1">
    <citation type="journal article" date="2020" name="Nature">
        <title>Isolation of an archaeon at the prokaryote-eukaryote interface.</title>
        <authorList>
            <person name="Imachi H."/>
            <person name="Nobu M.K."/>
            <person name="Nakahara N."/>
            <person name="Morono Y."/>
            <person name="Ogawara M."/>
            <person name="Takaki Y."/>
            <person name="Takano Y."/>
            <person name="Uematsu K."/>
            <person name="Ikuta T."/>
            <person name="Ito M."/>
            <person name="Matsui Y."/>
            <person name="Miyazaki M."/>
            <person name="Murata K."/>
            <person name="Saito Y."/>
            <person name="Sakai S."/>
            <person name="Song C."/>
            <person name="Tasumi E."/>
            <person name="Yamanaka Y."/>
            <person name="Yamaguchi T."/>
            <person name="Kamagata Y."/>
            <person name="Tamaki H."/>
            <person name="Takai K."/>
        </authorList>
    </citation>
    <scope>NUCLEOTIDE SEQUENCE [LARGE SCALE GENOMIC DNA]</scope>
    <source>
        <strain evidence="2 3">MK-D1</strain>
    </source>
</reference>
<feature type="transmembrane region" description="Helical" evidence="1">
    <location>
        <begin position="172"/>
        <end position="191"/>
    </location>
</feature>
<feature type="transmembrane region" description="Helical" evidence="1">
    <location>
        <begin position="66"/>
        <end position="88"/>
    </location>
</feature>
<dbReference type="PANTHER" id="PTHR31303">
    <property type="entry name" value="CTP-DEPENDENT DIACYLGLYCEROL KINASE 1"/>
    <property type="match status" value="1"/>
</dbReference>
<keyword evidence="2" id="KW-0548">Nucleotidyltransferase</keyword>
<dbReference type="RefSeq" id="WP_147662129.1">
    <property type="nucleotide sequence ID" value="NZ_CP042905.2"/>
</dbReference>
<dbReference type="Proteomes" id="UP000321408">
    <property type="component" value="Chromosome"/>
</dbReference>
<feature type="transmembrane region" description="Helical" evidence="1">
    <location>
        <begin position="136"/>
        <end position="152"/>
    </location>
</feature>
<dbReference type="EMBL" id="CP042905">
    <property type="protein sequence ID" value="QEE15211.1"/>
    <property type="molecule type" value="Genomic_DNA"/>
</dbReference>
<protein>
    <submittedName>
        <fullName evidence="2">Phosphatidate cytidylyltransferase</fullName>
        <ecNumber evidence="2">2.7.7.41</ecNumber>
    </submittedName>
</protein>
<feature type="transmembrane region" description="Helical" evidence="1">
    <location>
        <begin position="36"/>
        <end position="54"/>
    </location>
</feature>
<keyword evidence="1" id="KW-1133">Transmembrane helix</keyword>
<dbReference type="GO" id="GO:0004143">
    <property type="term" value="F:ATP-dependent diacylglycerol kinase activity"/>
    <property type="evidence" value="ECO:0007669"/>
    <property type="project" value="InterPro"/>
</dbReference>
<feature type="transmembrane region" description="Helical" evidence="1">
    <location>
        <begin position="335"/>
        <end position="353"/>
    </location>
</feature>
<proteinExistence type="predicted"/>
<evidence type="ECO:0000313" key="3">
    <source>
        <dbReference type="Proteomes" id="UP000321408"/>
    </source>
</evidence>
<evidence type="ECO:0000313" key="2">
    <source>
        <dbReference type="EMBL" id="QEE15211.1"/>
    </source>
</evidence>
<dbReference type="KEGG" id="psyt:DSAG12_01035"/>
<keyword evidence="2" id="KW-0808">Transferase</keyword>
<evidence type="ECO:0000256" key="1">
    <source>
        <dbReference type="SAM" id="Phobius"/>
    </source>
</evidence>
<feature type="transmembrane region" description="Helical" evidence="1">
    <location>
        <begin position="6"/>
        <end position="24"/>
    </location>
</feature>
<gene>
    <name evidence="2" type="ORF">DSAG12_01035</name>
</gene>
<feature type="transmembrane region" description="Helical" evidence="1">
    <location>
        <begin position="281"/>
        <end position="302"/>
    </location>
</feature>
<accession>A0A5B9D873</accession>
<reference evidence="2 3" key="2">
    <citation type="journal article" date="2024" name="Int. J. Syst. Evol. Microbiol.">
        <title>Promethearchaeum syntrophicum gen. nov., sp. nov., an anaerobic, obligately syntrophic archaeon, the first isolate of the lineage 'Asgard' archaea, and proposal of the new archaeal phylum Promethearchaeota phyl. nov. and kingdom Promethearchaeati regn. nov.</title>
        <authorList>
            <person name="Imachi H."/>
            <person name="Nobu M.K."/>
            <person name="Kato S."/>
            <person name="Takaki Y."/>
            <person name="Miyazaki M."/>
            <person name="Miyata M."/>
            <person name="Ogawara M."/>
            <person name="Saito Y."/>
            <person name="Sakai S."/>
            <person name="Tahara Y.O."/>
            <person name="Takano Y."/>
            <person name="Tasumi E."/>
            <person name="Uematsu K."/>
            <person name="Yoshimura T."/>
            <person name="Itoh T."/>
            <person name="Ohkuma M."/>
            <person name="Takai K."/>
        </authorList>
    </citation>
    <scope>NUCLEOTIDE SEQUENCE [LARGE SCALE GENOMIC DNA]</scope>
    <source>
        <strain evidence="2 3">MK-D1</strain>
    </source>
</reference>
<dbReference type="InterPro" id="IPR037997">
    <property type="entry name" value="Dgk1-like"/>
</dbReference>
<dbReference type="OrthoDB" id="107330at2157"/>